<dbReference type="Pfam" id="PF13692">
    <property type="entry name" value="Glyco_trans_1_4"/>
    <property type="match status" value="1"/>
</dbReference>
<dbReference type="Gene3D" id="3.40.50.2000">
    <property type="entry name" value="Glycogen Phosphorylase B"/>
    <property type="match status" value="2"/>
</dbReference>
<reference evidence="3" key="2">
    <citation type="submission" date="2023-04" db="EMBL/GenBank/DDBJ databases">
        <authorList>
            <person name="Beletskiy A.V."/>
            <person name="Mardanov A.V."/>
            <person name="Ravin N.V."/>
        </authorList>
    </citation>
    <scope>NUCLEOTIDE SEQUENCE</scope>
    <source>
        <strain evidence="3">GKL-01</strain>
    </source>
</reference>
<evidence type="ECO:0000313" key="3">
    <source>
        <dbReference type="EMBL" id="WGZ91124.1"/>
    </source>
</evidence>
<proteinExistence type="predicted"/>
<dbReference type="PANTHER" id="PTHR46401:SF2">
    <property type="entry name" value="GLYCOSYLTRANSFERASE WBBK-RELATED"/>
    <property type="match status" value="1"/>
</dbReference>
<dbReference type="PANTHER" id="PTHR46401">
    <property type="entry name" value="GLYCOSYLTRANSFERASE WBBK-RELATED"/>
    <property type="match status" value="1"/>
</dbReference>
<name>A0AA95KEP1_9GAMM</name>
<dbReference type="EC" id="2.4.-.-" evidence="3"/>
<keyword evidence="1 3" id="KW-0808">Transferase</keyword>
<feature type="domain" description="Glycosyltransferase subfamily 4-like N-terminal" evidence="2">
    <location>
        <begin position="14"/>
        <end position="131"/>
    </location>
</feature>
<dbReference type="Proteomes" id="UP001300672">
    <property type="component" value="Chromosome"/>
</dbReference>
<organism evidence="3">
    <name type="scientific">Candidatus Thiocaldithrix dubininis</name>
    <dbReference type="NCBI Taxonomy" id="3080823"/>
    <lineage>
        <taxon>Bacteria</taxon>
        <taxon>Pseudomonadati</taxon>
        <taxon>Pseudomonadota</taxon>
        <taxon>Gammaproteobacteria</taxon>
        <taxon>Thiotrichales</taxon>
        <taxon>Thiotrichaceae</taxon>
        <taxon>Candidatus Thiocaldithrix</taxon>
    </lineage>
</organism>
<dbReference type="GO" id="GO:0016757">
    <property type="term" value="F:glycosyltransferase activity"/>
    <property type="evidence" value="ECO:0007669"/>
    <property type="project" value="UniProtKB-KW"/>
</dbReference>
<reference evidence="3" key="1">
    <citation type="journal article" date="2023" name="Int. J. Mol. Sci.">
        <title>Metagenomics Revealed a New Genus 'Candidatus Thiocaldithrix dubininis' gen. nov., sp. nov. and a New Species 'Candidatus Thiothrix putei' sp. nov. in the Family Thiotrichaceae, Some Members of Which Have Traits of Both Na+- and H+-Motive Energetics.</title>
        <authorList>
            <person name="Ravin N.V."/>
            <person name="Muntyan M.S."/>
            <person name="Smolyakov D.D."/>
            <person name="Rudenko T.S."/>
            <person name="Beletsky A.V."/>
            <person name="Mardanov A.V."/>
            <person name="Grabovich M.Y."/>
        </authorList>
    </citation>
    <scope>NUCLEOTIDE SEQUENCE</scope>
    <source>
        <strain evidence="3">GKL-01</strain>
    </source>
</reference>
<sequence length="310" mass="35380">MHQQLAKHIKNYKIIPYSPKLSLFPFAYYPIGRKETANLIHCTPDSAIFHLRRNVPMVVTLHGYAIDKELHPYSSLVQKIHGRTDLRWLHQLAVKYADVLTTVSQYTANLAQQDLNIKEPIKVIYNGVDEQLFFPKKRNIVKEIKVLFSGNLTRRKGADLLLPIIERLDKNITIYYTSGLREKSKLLDHPRLYALGNIPHKKMPELYRNMDILLFPTVREGHSIAVLEAMASGLPVVASNVASLPEQIIHGHGGFLCTLGDVNSFASAIQNLADDITLRKFLGDFNRAEVEKNFTLKNMINDYNKVFSLY</sequence>
<evidence type="ECO:0000259" key="2">
    <source>
        <dbReference type="Pfam" id="PF13439"/>
    </source>
</evidence>
<keyword evidence="3" id="KW-0328">Glycosyltransferase</keyword>
<evidence type="ECO:0000256" key="1">
    <source>
        <dbReference type="ARBA" id="ARBA00022679"/>
    </source>
</evidence>
<dbReference type="EMBL" id="CP124755">
    <property type="protein sequence ID" value="WGZ91124.1"/>
    <property type="molecule type" value="Genomic_DNA"/>
</dbReference>
<dbReference type="CDD" id="cd03801">
    <property type="entry name" value="GT4_PimA-like"/>
    <property type="match status" value="1"/>
</dbReference>
<accession>A0AA95KEP1</accession>
<dbReference type="AlphaFoldDB" id="A0AA95KEP1"/>
<dbReference type="KEGG" id="tdu:QJT80_01315"/>
<gene>
    <name evidence="3" type="ORF">QJT80_01315</name>
</gene>
<dbReference type="SUPFAM" id="SSF53756">
    <property type="entry name" value="UDP-Glycosyltransferase/glycogen phosphorylase"/>
    <property type="match status" value="1"/>
</dbReference>
<dbReference type="Pfam" id="PF13439">
    <property type="entry name" value="Glyco_transf_4"/>
    <property type="match status" value="1"/>
</dbReference>
<dbReference type="InterPro" id="IPR028098">
    <property type="entry name" value="Glyco_trans_4-like_N"/>
</dbReference>
<protein>
    <submittedName>
        <fullName evidence="3">Glycosyltransferase family 4 protein</fullName>
        <ecNumber evidence="3">2.4.-.-</ecNumber>
    </submittedName>
</protein>